<name>A0A2S4VD63_9BASI</name>
<dbReference type="EMBL" id="PKSL01000075">
    <property type="protein sequence ID" value="POW07370.1"/>
    <property type="molecule type" value="Genomic_DNA"/>
</dbReference>
<dbReference type="Proteomes" id="UP000239156">
    <property type="component" value="Unassembled WGS sequence"/>
</dbReference>
<sequence>MKVDLRKKRPAWFVLRDQAVCSSSGPTSTSPVAVTAITSWTQHGGVDTKAKLQILALEEELDGNAGIDSDFNRKPPDGYQSISLVDLGKCEEINKLAGDVLDLWQTISQPASPDHPWFSLINSLPPPSIDVTGTENSDLEIVTILNEEDNGSDVDGEVTNATEMMNLLNIANNDH</sequence>
<proteinExistence type="predicted"/>
<accession>A0A2S4VD63</accession>
<dbReference type="VEuPathDB" id="FungiDB:PSTT_08332"/>
<gene>
    <name evidence="1" type="ORF">PSTT_08332</name>
</gene>
<reference evidence="1" key="1">
    <citation type="submission" date="2017-12" db="EMBL/GenBank/DDBJ databases">
        <title>Gene loss provides genomic basis for host adaptation in cereal stripe rust fungi.</title>
        <authorList>
            <person name="Xia C."/>
        </authorList>
    </citation>
    <scope>NUCLEOTIDE SEQUENCE [LARGE SCALE GENOMIC DNA]</scope>
    <source>
        <strain evidence="1">93-210</strain>
    </source>
</reference>
<organism evidence="1 2">
    <name type="scientific">Puccinia striiformis</name>
    <dbReference type="NCBI Taxonomy" id="27350"/>
    <lineage>
        <taxon>Eukaryota</taxon>
        <taxon>Fungi</taxon>
        <taxon>Dikarya</taxon>
        <taxon>Basidiomycota</taxon>
        <taxon>Pucciniomycotina</taxon>
        <taxon>Pucciniomycetes</taxon>
        <taxon>Pucciniales</taxon>
        <taxon>Pucciniaceae</taxon>
        <taxon>Puccinia</taxon>
    </lineage>
</organism>
<keyword evidence="2" id="KW-1185">Reference proteome</keyword>
<dbReference type="AlphaFoldDB" id="A0A2S4VD63"/>
<dbReference type="VEuPathDB" id="FungiDB:PSHT_01926"/>
<comment type="caution">
    <text evidence="1">The sequence shown here is derived from an EMBL/GenBank/DDBJ whole genome shotgun (WGS) entry which is preliminary data.</text>
</comment>
<evidence type="ECO:0000313" key="1">
    <source>
        <dbReference type="EMBL" id="POW07370.1"/>
    </source>
</evidence>
<evidence type="ECO:0000313" key="2">
    <source>
        <dbReference type="Proteomes" id="UP000239156"/>
    </source>
</evidence>
<protein>
    <submittedName>
        <fullName evidence="1">Uncharacterized protein</fullName>
    </submittedName>
</protein>